<proteinExistence type="predicted"/>
<organism evidence="1 2">
    <name type="scientific">Knufia obscura</name>
    <dbReference type="NCBI Taxonomy" id="1635080"/>
    <lineage>
        <taxon>Eukaryota</taxon>
        <taxon>Fungi</taxon>
        <taxon>Dikarya</taxon>
        <taxon>Ascomycota</taxon>
        <taxon>Pezizomycotina</taxon>
        <taxon>Eurotiomycetes</taxon>
        <taxon>Chaetothyriomycetidae</taxon>
        <taxon>Chaetothyriales</taxon>
        <taxon>Trichomeriaceae</taxon>
        <taxon>Knufia</taxon>
    </lineage>
</organism>
<sequence>MQLAVTSHGILIILKKRPSFVILNYWDYAQAHKGFYKTELCAGPGGGTINLTCTSAKATQTSITTENIQKMPDLTFVQPLPNEVLLDNQKVEARLKETLEEPGFVEEFCDFPDHFRRIEKLNIENELLKEQLSYEKSKNAMLTGELSTFKELARRVLYGDRHEKSWDSRHEAFIGLVGGLLGFKSKNDMEDQDYEGHNIPRKSLGRQYLGKSARRELSALEHER</sequence>
<evidence type="ECO:0000313" key="1">
    <source>
        <dbReference type="EMBL" id="KAK5943886.1"/>
    </source>
</evidence>
<reference evidence="1 2" key="1">
    <citation type="journal article" date="2023" name="Res Sq">
        <title>Genomic and morphological characterization of Knufia obscura isolated from the Mars 2020 spacecraft assembly facility.</title>
        <authorList>
            <person name="Chander A.M."/>
            <person name="Teixeira M.M."/>
            <person name="Singh N.K."/>
            <person name="Williams M.P."/>
            <person name="Parker C.W."/>
            <person name="Leo P."/>
            <person name="Stajich J.E."/>
            <person name="Torok T."/>
            <person name="Tighe S."/>
            <person name="Mason C.E."/>
            <person name="Venkateswaran K."/>
        </authorList>
    </citation>
    <scope>NUCLEOTIDE SEQUENCE [LARGE SCALE GENOMIC DNA]</scope>
    <source>
        <strain evidence="1 2">CCFEE 5817</strain>
    </source>
</reference>
<protein>
    <submittedName>
        <fullName evidence="1">Uncharacterized protein</fullName>
    </submittedName>
</protein>
<dbReference type="RefSeq" id="XP_064731976.1">
    <property type="nucleotide sequence ID" value="XM_064871596.1"/>
</dbReference>
<dbReference type="EMBL" id="JAVHJV010000003">
    <property type="protein sequence ID" value="KAK5943886.1"/>
    <property type="molecule type" value="Genomic_DNA"/>
</dbReference>
<dbReference type="GeneID" id="89996616"/>
<dbReference type="Proteomes" id="UP001334248">
    <property type="component" value="Unassembled WGS sequence"/>
</dbReference>
<name>A0ABR0RTG5_9EURO</name>
<comment type="caution">
    <text evidence="1">The sequence shown here is derived from an EMBL/GenBank/DDBJ whole genome shotgun (WGS) entry which is preliminary data.</text>
</comment>
<evidence type="ECO:0000313" key="2">
    <source>
        <dbReference type="Proteomes" id="UP001334248"/>
    </source>
</evidence>
<keyword evidence="2" id="KW-1185">Reference proteome</keyword>
<accession>A0ABR0RTG5</accession>
<gene>
    <name evidence="1" type="ORF">PMZ80_003167</name>
</gene>